<gene>
    <name evidence="1" type="ORF">GMARGA_LOCUS38978</name>
</gene>
<keyword evidence="2" id="KW-1185">Reference proteome</keyword>
<feature type="non-terminal residue" evidence="1">
    <location>
        <position position="45"/>
    </location>
</feature>
<reference evidence="1 2" key="1">
    <citation type="submission" date="2021-06" db="EMBL/GenBank/DDBJ databases">
        <authorList>
            <person name="Kallberg Y."/>
            <person name="Tangrot J."/>
            <person name="Rosling A."/>
        </authorList>
    </citation>
    <scope>NUCLEOTIDE SEQUENCE [LARGE SCALE GENOMIC DNA]</scope>
    <source>
        <strain evidence="1 2">120-4 pot B 10/14</strain>
    </source>
</reference>
<evidence type="ECO:0000313" key="1">
    <source>
        <dbReference type="EMBL" id="CAG8848030.1"/>
    </source>
</evidence>
<sequence length="45" mass="5267">LLPKAMRRIKILDSIVELVEDIFTGRENTTIFNLELTSIYEVQDE</sequence>
<organism evidence="1 2">
    <name type="scientific">Gigaspora margarita</name>
    <dbReference type="NCBI Taxonomy" id="4874"/>
    <lineage>
        <taxon>Eukaryota</taxon>
        <taxon>Fungi</taxon>
        <taxon>Fungi incertae sedis</taxon>
        <taxon>Mucoromycota</taxon>
        <taxon>Glomeromycotina</taxon>
        <taxon>Glomeromycetes</taxon>
        <taxon>Diversisporales</taxon>
        <taxon>Gigasporaceae</taxon>
        <taxon>Gigaspora</taxon>
    </lineage>
</organism>
<evidence type="ECO:0000313" key="2">
    <source>
        <dbReference type="Proteomes" id="UP000789901"/>
    </source>
</evidence>
<protein>
    <submittedName>
        <fullName evidence="1">30876_t:CDS:1</fullName>
    </submittedName>
</protein>
<name>A0ABN7X4P1_GIGMA</name>
<proteinExistence type="predicted"/>
<feature type="non-terminal residue" evidence="1">
    <location>
        <position position="1"/>
    </location>
</feature>
<comment type="caution">
    <text evidence="1">The sequence shown here is derived from an EMBL/GenBank/DDBJ whole genome shotgun (WGS) entry which is preliminary data.</text>
</comment>
<dbReference type="EMBL" id="CAJVQB010090303">
    <property type="protein sequence ID" value="CAG8848030.1"/>
    <property type="molecule type" value="Genomic_DNA"/>
</dbReference>
<dbReference type="Proteomes" id="UP000789901">
    <property type="component" value="Unassembled WGS sequence"/>
</dbReference>
<accession>A0ABN7X4P1</accession>